<protein>
    <submittedName>
        <fullName evidence="6">ABC transporter substrate-binding protein</fullName>
    </submittedName>
</protein>
<feature type="signal peptide" evidence="4">
    <location>
        <begin position="1"/>
        <end position="21"/>
    </location>
</feature>
<dbReference type="Gene3D" id="3.40.50.2300">
    <property type="match status" value="2"/>
</dbReference>
<dbReference type="EMBL" id="VOSK01000042">
    <property type="protein sequence ID" value="MPR26215.1"/>
    <property type="molecule type" value="Genomic_DNA"/>
</dbReference>
<evidence type="ECO:0000256" key="4">
    <source>
        <dbReference type="SAM" id="SignalP"/>
    </source>
</evidence>
<comment type="similarity">
    <text evidence="1">Belongs to the leucine-binding protein family.</text>
</comment>
<feature type="domain" description="Leucine-binding protein" evidence="5">
    <location>
        <begin position="26"/>
        <end position="363"/>
    </location>
</feature>
<accession>A0A5N7MGT0</accession>
<keyword evidence="3" id="KW-0813">Transport</keyword>
<evidence type="ECO:0000256" key="1">
    <source>
        <dbReference type="ARBA" id="ARBA00010062"/>
    </source>
</evidence>
<evidence type="ECO:0000259" key="5">
    <source>
        <dbReference type="Pfam" id="PF13458"/>
    </source>
</evidence>
<dbReference type="SUPFAM" id="SSF53822">
    <property type="entry name" value="Periplasmic binding protein-like I"/>
    <property type="match status" value="1"/>
</dbReference>
<name>A0A5N7MGT0_9HYPH</name>
<feature type="chain" id="PRO_5030135400" evidence="4">
    <location>
        <begin position="22"/>
        <end position="400"/>
    </location>
</feature>
<dbReference type="AlphaFoldDB" id="A0A5N7MGT0"/>
<dbReference type="InterPro" id="IPR028082">
    <property type="entry name" value="Peripla_BP_I"/>
</dbReference>
<organism evidence="6 7">
    <name type="scientific">Microvirga tunisiensis</name>
    <dbReference type="NCBI Taxonomy" id="2108360"/>
    <lineage>
        <taxon>Bacteria</taxon>
        <taxon>Pseudomonadati</taxon>
        <taxon>Pseudomonadota</taxon>
        <taxon>Alphaproteobacteria</taxon>
        <taxon>Hyphomicrobiales</taxon>
        <taxon>Methylobacteriaceae</taxon>
        <taxon>Microvirga</taxon>
    </lineage>
</organism>
<dbReference type="PANTHER" id="PTHR30483">
    <property type="entry name" value="LEUCINE-SPECIFIC-BINDING PROTEIN"/>
    <property type="match status" value="1"/>
</dbReference>
<comment type="caution">
    <text evidence="6">The sequence shown here is derived from an EMBL/GenBank/DDBJ whole genome shotgun (WGS) entry which is preliminary data.</text>
</comment>
<dbReference type="InterPro" id="IPR051010">
    <property type="entry name" value="BCAA_transport"/>
</dbReference>
<evidence type="ECO:0000313" key="6">
    <source>
        <dbReference type="EMBL" id="MPR26215.1"/>
    </source>
</evidence>
<gene>
    <name evidence="6" type="ORF">FS320_13490</name>
</gene>
<dbReference type="Proteomes" id="UP000403266">
    <property type="component" value="Unassembled WGS sequence"/>
</dbReference>
<evidence type="ECO:0000256" key="2">
    <source>
        <dbReference type="ARBA" id="ARBA00022729"/>
    </source>
</evidence>
<sequence>MRLGPSALTIAATLLATTASAGPDAIRLAVINDQTGPFSAHGGKGSAVAARLAVEDMGGQVLGKKIEILAADHQNKPEVASALTNQYIDVNKVDAFIDGASSAATLAMQGITRDRKRIFLITGGASSDLTGKDCSPTGFHLVPDTYSFARSVGVASVQNGGKNWYFITADYSFGISLENDARSVIGPLGAKVVGSARHPLNTPDFSSFLLQAQGLRPDVIAFANAGTDLVTALKQAQEFQVATGNTKLASFLLDVPDIQALGLQAAGGVRFALPFYWDMTDETRKWSERFRAASGGLLPTRIHAMTYAGVLHYLKAIKAAGTDDGPTVAKLMHATPMNDMLNKEVLVREDGRVMTDMYLLQAKKPDESKGPDDLLAIVSKVPASEVFRPLEQGGCPLDRR</sequence>
<reference evidence="6 7" key="1">
    <citation type="journal article" date="2019" name="Syst. Appl. Microbiol.">
        <title>Microvirga tunisiensis sp. nov., a root nodule symbiotic bacterium isolated from Lupinus micranthus and L. luteus grown in Northern Tunisia.</title>
        <authorList>
            <person name="Msaddak A."/>
            <person name="Rejili M."/>
            <person name="Duran D."/>
            <person name="Mars M."/>
            <person name="Palacios J.M."/>
            <person name="Ruiz-Argueso T."/>
            <person name="Rey L."/>
            <person name="Imperial J."/>
        </authorList>
    </citation>
    <scope>NUCLEOTIDE SEQUENCE [LARGE SCALE GENOMIC DNA]</scope>
    <source>
        <strain evidence="6 7">Lmie10</strain>
    </source>
</reference>
<proteinExistence type="inferred from homology"/>
<evidence type="ECO:0000313" key="7">
    <source>
        <dbReference type="Proteomes" id="UP000403266"/>
    </source>
</evidence>
<dbReference type="GO" id="GO:0006865">
    <property type="term" value="P:amino acid transport"/>
    <property type="evidence" value="ECO:0007669"/>
    <property type="project" value="UniProtKB-KW"/>
</dbReference>
<keyword evidence="2 4" id="KW-0732">Signal</keyword>
<dbReference type="PANTHER" id="PTHR30483:SF6">
    <property type="entry name" value="PERIPLASMIC BINDING PROTEIN OF ABC TRANSPORTER FOR NATURAL AMINO ACIDS"/>
    <property type="match status" value="1"/>
</dbReference>
<dbReference type="OrthoDB" id="5794591at2"/>
<keyword evidence="7" id="KW-1185">Reference proteome</keyword>
<dbReference type="Pfam" id="PF13458">
    <property type="entry name" value="Peripla_BP_6"/>
    <property type="match status" value="1"/>
</dbReference>
<dbReference type="InterPro" id="IPR028081">
    <property type="entry name" value="Leu-bd"/>
</dbReference>
<dbReference type="CDD" id="cd06327">
    <property type="entry name" value="PBP1_SBP-like"/>
    <property type="match status" value="1"/>
</dbReference>
<keyword evidence="3" id="KW-0029">Amino-acid transport</keyword>
<evidence type="ECO:0000256" key="3">
    <source>
        <dbReference type="ARBA" id="ARBA00022970"/>
    </source>
</evidence>